<evidence type="ECO:0000313" key="6">
    <source>
        <dbReference type="EMBL" id="TDG42306.1"/>
    </source>
</evidence>
<dbReference type="GO" id="GO:0035091">
    <property type="term" value="F:phosphatidylinositol binding"/>
    <property type="evidence" value="ECO:0007669"/>
    <property type="project" value="TreeGrafter"/>
</dbReference>
<dbReference type="GO" id="GO:0043296">
    <property type="term" value="C:apical junction complex"/>
    <property type="evidence" value="ECO:0007669"/>
    <property type="project" value="TreeGrafter"/>
</dbReference>
<evidence type="ECO:0000256" key="3">
    <source>
        <dbReference type="ARBA" id="ARBA00023306"/>
    </source>
</evidence>
<dbReference type="GO" id="GO:0045197">
    <property type="term" value="P:establishment or maintenance of epithelial cell apical/basal polarity"/>
    <property type="evidence" value="ECO:0007669"/>
    <property type="project" value="TreeGrafter"/>
</dbReference>
<accession>A0A484B0L6</accession>
<dbReference type="GO" id="GO:0030010">
    <property type="term" value="P:establishment of cell polarity"/>
    <property type="evidence" value="ECO:0007669"/>
    <property type="project" value="TreeGrafter"/>
</dbReference>
<reference evidence="6 7" key="1">
    <citation type="journal article" date="2019" name="J. Hered.">
        <title>An Improved Genome Assembly for Drosophila navojoa, the Basal Species in the mojavensis Cluster.</title>
        <authorList>
            <person name="Vanderlinde T."/>
            <person name="Dupim E.G."/>
            <person name="Nazario-Yepiz N.O."/>
            <person name="Carvalho A.B."/>
        </authorList>
    </citation>
    <scope>NUCLEOTIDE SEQUENCE [LARGE SCALE GENOMIC DNA]</scope>
    <source>
        <strain evidence="6">Navoj_Jal97</strain>
        <tissue evidence="6">Whole organism</tissue>
    </source>
</reference>
<keyword evidence="1" id="KW-0132">Cell division</keyword>
<dbReference type="EMBL" id="LSRL02000247">
    <property type="protein sequence ID" value="TDG42306.1"/>
    <property type="molecule type" value="Genomic_DNA"/>
</dbReference>
<gene>
    <name evidence="6" type="ORF">AWZ03_011260</name>
</gene>
<organism evidence="6 7">
    <name type="scientific">Drosophila navojoa</name>
    <name type="common">Fruit fly</name>
    <dbReference type="NCBI Taxonomy" id="7232"/>
    <lineage>
        <taxon>Eukaryota</taxon>
        <taxon>Metazoa</taxon>
        <taxon>Ecdysozoa</taxon>
        <taxon>Arthropoda</taxon>
        <taxon>Hexapoda</taxon>
        <taxon>Insecta</taxon>
        <taxon>Pterygota</taxon>
        <taxon>Neoptera</taxon>
        <taxon>Endopterygota</taxon>
        <taxon>Diptera</taxon>
        <taxon>Brachycera</taxon>
        <taxon>Muscomorpha</taxon>
        <taxon>Ephydroidea</taxon>
        <taxon>Drosophilidae</taxon>
        <taxon>Drosophila</taxon>
    </lineage>
</organism>
<dbReference type="Proteomes" id="UP000295192">
    <property type="component" value="Unassembled WGS sequence"/>
</dbReference>
<feature type="domain" description="Par3/HAL N-terminal" evidence="5">
    <location>
        <begin position="1"/>
        <end position="41"/>
    </location>
</feature>
<feature type="compositionally biased region" description="Gly residues" evidence="4">
    <location>
        <begin position="51"/>
        <end position="64"/>
    </location>
</feature>
<dbReference type="AlphaFoldDB" id="A0A484B0L6"/>
<dbReference type="GO" id="GO:0016324">
    <property type="term" value="C:apical plasma membrane"/>
    <property type="evidence" value="ECO:0007669"/>
    <property type="project" value="TreeGrafter"/>
</dbReference>
<feature type="region of interest" description="Disordered" evidence="4">
    <location>
        <begin position="38"/>
        <end position="79"/>
    </location>
</feature>
<dbReference type="GO" id="GO:0000226">
    <property type="term" value="P:microtubule cytoskeleton organization"/>
    <property type="evidence" value="ECO:0007669"/>
    <property type="project" value="TreeGrafter"/>
</dbReference>
<keyword evidence="3" id="KW-0131">Cell cycle</keyword>
<evidence type="ECO:0000256" key="4">
    <source>
        <dbReference type="SAM" id="MobiDB-lite"/>
    </source>
</evidence>
<evidence type="ECO:0000256" key="1">
    <source>
        <dbReference type="ARBA" id="ARBA00022618"/>
    </source>
</evidence>
<protein>
    <recommendedName>
        <fullName evidence="5">Par3/HAL N-terminal domain-containing protein</fullName>
    </recommendedName>
</protein>
<dbReference type="GO" id="GO:0007155">
    <property type="term" value="P:cell adhesion"/>
    <property type="evidence" value="ECO:0007669"/>
    <property type="project" value="TreeGrafter"/>
</dbReference>
<keyword evidence="2" id="KW-0677">Repeat</keyword>
<dbReference type="InterPro" id="IPR021922">
    <property type="entry name" value="Par3/HAL_N"/>
</dbReference>
<dbReference type="Gene3D" id="3.10.20.90">
    <property type="entry name" value="Phosphatidylinositol 3-kinase Catalytic Subunit, Chain A, domain 1"/>
    <property type="match status" value="1"/>
</dbReference>
<dbReference type="STRING" id="7232.A0A484B0L6"/>
<dbReference type="PANTHER" id="PTHR16484:SF17">
    <property type="entry name" value="BAZOOKA, ISOFORM B"/>
    <property type="match status" value="1"/>
</dbReference>
<dbReference type="GO" id="GO:0005938">
    <property type="term" value="C:cell cortex"/>
    <property type="evidence" value="ECO:0007669"/>
    <property type="project" value="TreeGrafter"/>
</dbReference>
<name>A0A484B0L6_DRONA</name>
<dbReference type="GO" id="GO:0051301">
    <property type="term" value="P:cell division"/>
    <property type="evidence" value="ECO:0007669"/>
    <property type="project" value="UniProtKB-KW"/>
</dbReference>
<evidence type="ECO:0000256" key="2">
    <source>
        <dbReference type="ARBA" id="ARBA00022737"/>
    </source>
</evidence>
<dbReference type="GO" id="GO:0051660">
    <property type="term" value="P:establishment of centrosome localization"/>
    <property type="evidence" value="ECO:0007669"/>
    <property type="project" value="TreeGrafter"/>
</dbReference>
<evidence type="ECO:0000313" key="7">
    <source>
        <dbReference type="Proteomes" id="UP000295192"/>
    </source>
</evidence>
<sequence length="79" mass="8187">MKVTVCFGDVRILVPCGTGELLVRDLISEATRRYKKAAGKTRTGTTRCNAQGGGSGRGSGGGSGSRAHMKKNKTNGIGF</sequence>
<keyword evidence="7" id="KW-1185">Reference proteome</keyword>
<dbReference type="PANTHER" id="PTHR16484">
    <property type="entry name" value="PARTITIONING DEFECTIVE 3 RELATED"/>
    <property type="match status" value="1"/>
</dbReference>
<dbReference type="OMA" id="RCNAQGG"/>
<evidence type="ECO:0000259" key="5">
    <source>
        <dbReference type="Pfam" id="PF12053"/>
    </source>
</evidence>
<dbReference type="GO" id="GO:0008104">
    <property type="term" value="P:intracellular protein localization"/>
    <property type="evidence" value="ECO:0007669"/>
    <property type="project" value="TreeGrafter"/>
</dbReference>
<dbReference type="InterPro" id="IPR052213">
    <property type="entry name" value="PAR3"/>
</dbReference>
<dbReference type="GO" id="GO:0005912">
    <property type="term" value="C:adherens junction"/>
    <property type="evidence" value="ECO:0007669"/>
    <property type="project" value="TreeGrafter"/>
</dbReference>
<proteinExistence type="predicted"/>
<comment type="caution">
    <text evidence="6">The sequence shown here is derived from an EMBL/GenBank/DDBJ whole genome shotgun (WGS) entry which is preliminary data.</text>
</comment>
<dbReference type="Pfam" id="PF12053">
    <property type="entry name" value="Par3_HAL_N_term"/>
    <property type="match status" value="1"/>
</dbReference>